<dbReference type="SUPFAM" id="SSF48452">
    <property type="entry name" value="TPR-like"/>
    <property type="match status" value="1"/>
</dbReference>
<keyword evidence="6" id="KW-0539">Nucleus</keyword>
<dbReference type="GO" id="GO:0007064">
    <property type="term" value="P:mitotic sister chromatid cohesion"/>
    <property type="evidence" value="ECO:0007669"/>
    <property type="project" value="InterPro"/>
</dbReference>
<dbReference type="AlphaFoldDB" id="A0A7J6VJS6"/>
<comment type="subcellular location">
    <subcellularLocation>
        <location evidence="1">Nucleus</location>
    </subcellularLocation>
</comment>
<proteinExistence type="inferred from homology"/>
<keyword evidence="10" id="KW-1185">Reference proteome</keyword>
<sequence>MEAIAEGLWGLADIHEEKGEISKTIKCLEAICKSQVSFLPIIEIKTRLRIATLLLKHTHNINHAKSHLERSQLLLKSIPSCFDLKCRTFSLLRHCYHLIGDISKQKQIVDKGLMLVDCSGEEVSVKLWGCNFYSQLANTLVVDGDFGNGIQALERGFICAAEIYYPELQMFFATSLLQVLLMQWADTNLVESAVQQCNQVWELIPADKKEHCDGLFLYTELLHTFYRLRICDYKTASQHVDRLDAAMKRNLQRTQLIQELTTQLNMINQRLSRSDLQYRESLALHQKQNQLQEQLRHATSPTGTESQEPSYSTNPRQLGDKLELAPFPMDGEWLPKGAVYALVDLMAVILGRPKGQFKECGRRIQSGLSVIQGELTKLGITDGTREKEMQHSSIWTAGVYLILLMQFLENKIAVDLTRSEYVEAQGALIQMKNWVAHFPTILQGCESVFQMLRGQYAHSLGCFHEAAFHFIEASKLAESKSMRVMCHIYAAVSYICIGDAESSSQALDLIGPVYSIVDSFVGAREKTGVLFAYGLLLMKQHNLQEARVRLATGLRIAHQHLGNIQLVSQYLTILGSLALTLHDSGQAREILKSSLTLAKTLYDIPTQIWVLSVLTALYQEVGERGNEMENTEYERKKTEDLKRRLADARSSIYHIELIEKVKLEVEQLHDVDMKRASAGPPIRTDLDIPESVGFMTPSPVPSSRLVDIDVVRRGKKKM</sequence>
<feature type="region of interest" description="Disordered" evidence="8">
    <location>
        <begin position="289"/>
        <end position="318"/>
    </location>
</feature>
<evidence type="ECO:0000256" key="6">
    <source>
        <dbReference type="ARBA" id="ARBA00023242"/>
    </source>
</evidence>
<dbReference type="GO" id="GO:0007059">
    <property type="term" value="P:chromosome segregation"/>
    <property type="evidence" value="ECO:0007669"/>
    <property type="project" value="UniProtKB-KW"/>
</dbReference>
<dbReference type="InterPro" id="IPR019440">
    <property type="entry name" value="MAU2"/>
</dbReference>
<dbReference type="OrthoDB" id="5565328at2759"/>
<accession>A0A7J6VJS6</accession>
<evidence type="ECO:0000256" key="5">
    <source>
        <dbReference type="ARBA" id="ARBA00022829"/>
    </source>
</evidence>
<evidence type="ECO:0000313" key="10">
    <source>
        <dbReference type="Proteomes" id="UP000554482"/>
    </source>
</evidence>
<keyword evidence="7" id="KW-0131">Cell cycle</keyword>
<comment type="caution">
    <text evidence="9">The sequence shown here is derived from an EMBL/GenBank/DDBJ whole genome shotgun (WGS) entry which is preliminary data.</text>
</comment>
<evidence type="ECO:0000256" key="2">
    <source>
        <dbReference type="ARBA" id="ARBA00008585"/>
    </source>
</evidence>
<dbReference type="PANTHER" id="PTHR21394">
    <property type="entry name" value="MAU2 CHROMATID COHESION FACTOR HOMOLOG"/>
    <property type="match status" value="1"/>
</dbReference>
<protein>
    <submittedName>
        <fullName evidence="9">Sister chromatid cohesion protein scc4</fullName>
    </submittedName>
</protein>
<keyword evidence="4" id="KW-0498">Mitosis</keyword>
<dbReference type="Gene3D" id="1.25.40.10">
    <property type="entry name" value="Tetratricopeptide repeat domain"/>
    <property type="match status" value="1"/>
</dbReference>
<evidence type="ECO:0000256" key="1">
    <source>
        <dbReference type="ARBA" id="ARBA00004123"/>
    </source>
</evidence>
<evidence type="ECO:0000313" key="9">
    <source>
        <dbReference type="EMBL" id="KAF5185027.1"/>
    </source>
</evidence>
<dbReference type="EMBL" id="JABWDY010031278">
    <property type="protein sequence ID" value="KAF5185027.1"/>
    <property type="molecule type" value="Genomic_DNA"/>
</dbReference>
<reference evidence="9 10" key="1">
    <citation type="submission" date="2020-06" db="EMBL/GenBank/DDBJ databases">
        <title>Transcriptomic and genomic resources for Thalictrum thalictroides and T. hernandezii: Facilitating candidate gene discovery in an emerging model plant lineage.</title>
        <authorList>
            <person name="Arias T."/>
            <person name="Riano-Pachon D.M."/>
            <person name="Di Stilio V.S."/>
        </authorList>
    </citation>
    <scope>NUCLEOTIDE SEQUENCE [LARGE SCALE GENOMIC DNA]</scope>
    <source>
        <strain evidence="10">cv. WT478/WT964</strain>
        <tissue evidence="9">Leaves</tissue>
    </source>
</reference>
<dbReference type="GO" id="GO:0051301">
    <property type="term" value="P:cell division"/>
    <property type="evidence" value="ECO:0007669"/>
    <property type="project" value="UniProtKB-KW"/>
</dbReference>
<dbReference type="Pfam" id="PF10345">
    <property type="entry name" value="Cohesin_load"/>
    <property type="match status" value="1"/>
</dbReference>
<dbReference type="GO" id="GO:0005634">
    <property type="term" value="C:nucleus"/>
    <property type="evidence" value="ECO:0007669"/>
    <property type="project" value="UniProtKB-SubCell"/>
</dbReference>
<keyword evidence="5" id="KW-0159">Chromosome partition</keyword>
<dbReference type="FunFam" id="1.25.40.10:FF:000614">
    <property type="entry name" value="Sister chromatid cohesion protein SCC4"/>
    <property type="match status" value="1"/>
</dbReference>
<feature type="compositionally biased region" description="Polar residues" evidence="8">
    <location>
        <begin position="289"/>
        <end position="316"/>
    </location>
</feature>
<comment type="similarity">
    <text evidence="2">Belongs to the SCC4/mau-2 family.</text>
</comment>
<evidence type="ECO:0000256" key="4">
    <source>
        <dbReference type="ARBA" id="ARBA00022776"/>
    </source>
</evidence>
<keyword evidence="3" id="KW-0132">Cell division</keyword>
<gene>
    <name evidence="9" type="ORF">FRX31_025389</name>
</gene>
<organism evidence="9 10">
    <name type="scientific">Thalictrum thalictroides</name>
    <name type="common">Rue-anemone</name>
    <name type="synonym">Anemone thalictroides</name>
    <dbReference type="NCBI Taxonomy" id="46969"/>
    <lineage>
        <taxon>Eukaryota</taxon>
        <taxon>Viridiplantae</taxon>
        <taxon>Streptophyta</taxon>
        <taxon>Embryophyta</taxon>
        <taxon>Tracheophyta</taxon>
        <taxon>Spermatophyta</taxon>
        <taxon>Magnoliopsida</taxon>
        <taxon>Ranunculales</taxon>
        <taxon>Ranunculaceae</taxon>
        <taxon>Thalictroideae</taxon>
        <taxon>Thalictrum</taxon>
    </lineage>
</organism>
<dbReference type="InterPro" id="IPR011990">
    <property type="entry name" value="TPR-like_helical_dom_sf"/>
</dbReference>
<evidence type="ECO:0000256" key="7">
    <source>
        <dbReference type="ARBA" id="ARBA00023306"/>
    </source>
</evidence>
<name>A0A7J6VJS6_THATH</name>
<evidence type="ECO:0000256" key="8">
    <source>
        <dbReference type="SAM" id="MobiDB-lite"/>
    </source>
</evidence>
<evidence type="ECO:0000256" key="3">
    <source>
        <dbReference type="ARBA" id="ARBA00022618"/>
    </source>
</evidence>
<dbReference type="Proteomes" id="UP000554482">
    <property type="component" value="Unassembled WGS sequence"/>
</dbReference>